<reference evidence="2 3" key="1">
    <citation type="submission" date="2016-04" db="EMBL/GenBank/DDBJ databases">
        <title>Complete genome sequence of Dokdonella koreensis DS-123T.</title>
        <authorList>
            <person name="Kim J.F."/>
            <person name="Lee H."/>
            <person name="Kwak M.-J."/>
        </authorList>
    </citation>
    <scope>NUCLEOTIDE SEQUENCE [LARGE SCALE GENOMIC DNA]</scope>
    <source>
        <strain evidence="2 3">DS-123</strain>
    </source>
</reference>
<dbReference type="RefSeq" id="WP_067642935.1">
    <property type="nucleotide sequence ID" value="NZ_CP015249.1"/>
</dbReference>
<accession>A0A167G8H1</accession>
<feature type="transmembrane region" description="Helical" evidence="1">
    <location>
        <begin position="21"/>
        <end position="41"/>
    </location>
</feature>
<keyword evidence="3" id="KW-1185">Reference proteome</keyword>
<dbReference type="KEGG" id="dko:I596_222"/>
<keyword evidence="1" id="KW-0812">Transmembrane</keyword>
<evidence type="ECO:0000313" key="2">
    <source>
        <dbReference type="EMBL" id="ANB16261.1"/>
    </source>
</evidence>
<proteinExistence type="predicted"/>
<evidence type="ECO:0008006" key="4">
    <source>
        <dbReference type="Google" id="ProtNLM"/>
    </source>
</evidence>
<dbReference type="EMBL" id="CP015249">
    <property type="protein sequence ID" value="ANB16261.1"/>
    <property type="molecule type" value="Genomic_DNA"/>
</dbReference>
<keyword evidence="1" id="KW-1133">Transmembrane helix</keyword>
<sequence>MKPEQIERWKVVRAKGRWRYVLVNGIASYGLAMFVVMTFFVNRDKLSPGFIAVSALLWTLGGAAFGAITWWWFERRYRAAGRRGTSDF</sequence>
<dbReference type="STRING" id="1300342.I596_222"/>
<dbReference type="Proteomes" id="UP000076830">
    <property type="component" value="Chromosome"/>
</dbReference>
<evidence type="ECO:0000256" key="1">
    <source>
        <dbReference type="SAM" id="Phobius"/>
    </source>
</evidence>
<feature type="transmembrane region" description="Helical" evidence="1">
    <location>
        <begin position="47"/>
        <end position="73"/>
    </location>
</feature>
<gene>
    <name evidence="2" type="ORF">I596_222</name>
</gene>
<evidence type="ECO:0000313" key="3">
    <source>
        <dbReference type="Proteomes" id="UP000076830"/>
    </source>
</evidence>
<dbReference type="OrthoDB" id="5986784at2"/>
<protein>
    <recommendedName>
        <fullName evidence="4">Transmembrane protein</fullName>
    </recommendedName>
</protein>
<keyword evidence="1" id="KW-0472">Membrane</keyword>
<organism evidence="2 3">
    <name type="scientific">Dokdonella koreensis DS-123</name>
    <dbReference type="NCBI Taxonomy" id="1300342"/>
    <lineage>
        <taxon>Bacteria</taxon>
        <taxon>Pseudomonadati</taxon>
        <taxon>Pseudomonadota</taxon>
        <taxon>Gammaproteobacteria</taxon>
        <taxon>Lysobacterales</taxon>
        <taxon>Rhodanobacteraceae</taxon>
        <taxon>Dokdonella</taxon>
    </lineage>
</organism>
<name>A0A167G8H1_9GAMM</name>
<dbReference type="AlphaFoldDB" id="A0A167G8H1"/>